<organism evidence="1 2">
    <name type="scientific">Aureococcus anophagefferens</name>
    <name type="common">Harmful bloom alga</name>
    <dbReference type="NCBI Taxonomy" id="44056"/>
    <lineage>
        <taxon>Eukaryota</taxon>
        <taxon>Sar</taxon>
        <taxon>Stramenopiles</taxon>
        <taxon>Ochrophyta</taxon>
        <taxon>Pelagophyceae</taxon>
        <taxon>Pelagomonadales</taxon>
        <taxon>Pelagomonadaceae</taxon>
        <taxon>Aureococcus</taxon>
    </lineage>
</organism>
<dbReference type="EMBL" id="JBBJCI010000289">
    <property type="protein sequence ID" value="KAK7235839.1"/>
    <property type="molecule type" value="Genomic_DNA"/>
</dbReference>
<dbReference type="Proteomes" id="UP001363151">
    <property type="component" value="Unassembled WGS sequence"/>
</dbReference>
<reference evidence="1 2" key="1">
    <citation type="submission" date="2024-03" db="EMBL/GenBank/DDBJ databases">
        <title>Aureococcus anophagefferens CCMP1851 and Kratosvirus quantuckense: Draft genome of a second virus-susceptible host strain in the model system.</title>
        <authorList>
            <person name="Chase E."/>
            <person name="Truchon A.R."/>
            <person name="Schepens W."/>
            <person name="Wilhelm S.W."/>
        </authorList>
    </citation>
    <scope>NUCLEOTIDE SEQUENCE [LARGE SCALE GENOMIC DNA]</scope>
    <source>
        <strain evidence="1 2">CCMP1851</strain>
    </source>
</reference>
<protein>
    <recommendedName>
        <fullName evidence="3">Wall-associated receptor kinase C-terminal domain-containing protein</fullName>
    </recommendedName>
</protein>
<gene>
    <name evidence="1" type="ORF">SO694_00064121</name>
</gene>
<evidence type="ECO:0000313" key="1">
    <source>
        <dbReference type="EMBL" id="KAK7235839.1"/>
    </source>
</evidence>
<accession>A0ABR1FQM9</accession>
<comment type="caution">
    <text evidence="1">The sequence shown here is derived from an EMBL/GenBank/DDBJ whole genome shotgun (WGS) entry which is preliminary data.</text>
</comment>
<keyword evidence="2" id="KW-1185">Reference proteome</keyword>
<evidence type="ECO:0000313" key="2">
    <source>
        <dbReference type="Proteomes" id="UP001363151"/>
    </source>
</evidence>
<name>A0ABR1FQM9_AURAN</name>
<sequence length="173" mass="18960">MAATPLLSASGGVIPSEWKSTRRVYHVNERSAGPVPRNMDTADLRGDMYFEMHSLVLPLECQLAYRPFECKNAEVVSPDLVVNELVLEVDARFGPYGRCNVCENGTDHHGDDHCADGSYVCNCGDSAAPEPCGARVGFANLTEATTKYCASGDQDWRCWQDTVIQKVEPAAWS</sequence>
<proteinExistence type="predicted"/>
<evidence type="ECO:0008006" key="3">
    <source>
        <dbReference type="Google" id="ProtNLM"/>
    </source>
</evidence>